<keyword evidence="2" id="KW-1185">Reference proteome</keyword>
<comment type="caution">
    <text evidence="1">The sequence shown here is derived from an EMBL/GenBank/DDBJ whole genome shotgun (WGS) entry which is preliminary data.</text>
</comment>
<protein>
    <submittedName>
        <fullName evidence="1">Uncharacterized protein</fullName>
    </submittedName>
</protein>
<accession>A0ABR3ZV39</accession>
<name>A0ABR3ZV39_9LECA</name>
<sequence length="125" mass="13560">MPTPSSEPTEPYTLETIYSEALSEVKGLCASGNFSEVYYDILTTTKTPMDLLSIVDEANERRMGKQSQSEHAFYSTVSSTAKRLNRYAGAIDILAQSSPQAFGLNVTGFDLGVVESGSGRGSRYD</sequence>
<dbReference type="EMBL" id="JBEFKJ010000062">
    <property type="protein sequence ID" value="KAL2036588.1"/>
    <property type="molecule type" value="Genomic_DNA"/>
</dbReference>
<reference evidence="1 2" key="1">
    <citation type="submission" date="2024-09" db="EMBL/GenBank/DDBJ databases">
        <title>Rethinking Asexuality: The Enigmatic Case of Functional Sexual Genes in Lepraria (Stereocaulaceae).</title>
        <authorList>
            <person name="Doellman M."/>
            <person name="Sun Y."/>
            <person name="Barcenas-Pena A."/>
            <person name="Lumbsch H.T."/>
            <person name="Grewe F."/>
        </authorList>
    </citation>
    <scope>NUCLEOTIDE SEQUENCE [LARGE SCALE GENOMIC DNA]</scope>
    <source>
        <strain evidence="1 2">Mercado 3170</strain>
    </source>
</reference>
<dbReference type="Proteomes" id="UP001590950">
    <property type="component" value="Unassembled WGS sequence"/>
</dbReference>
<organism evidence="1 2">
    <name type="scientific">Stereocaulon virgatum</name>
    <dbReference type="NCBI Taxonomy" id="373712"/>
    <lineage>
        <taxon>Eukaryota</taxon>
        <taxon>Fungi</taxon>
        <taxon>Dikarya</taxon>
        <taxon>Ascomycota</taxon>
        <taxon>Pezizomycotina</taxon>
        <taxon>Lecanoromycetes</taxon>
        <taxon>OSLEUM clade</taxon>
        <taxon>Lecanoromycetidae</taxon>
        <taxon>Lecanorales</taxon>
        <taxon>Lecanorineae</taxon>
        <taxon>Stereocaulaceae</taxon>
        <taxon>Stereocaulon</taxon>
    </lineage>
</organism>
<evidence type="ECO:0000313" key="2">
    <source>
        <dbReference type="Proteomes" id="UP001590950"/>
    </source>
</evidence>
<gene>
    <name evidence="1" type="ORF">N7G274_010684</name>
</gene>
<proteinExistence type="predicted"/>
<evidence type="ECO:0000313" key="1">
    <source>
        <dbReference type="EMBL" id="KAL2036588.1"/>
    </source>
</evidence>